<dbReference type="OrthoDB" id="21416at2759"/>
<organism evidence="2">
    <name type="scientific">Grosmannia clavigera (strain kw1407 / UAMH 11150)</name>
    <name type="common">Blue stain fungus</name>
    <name type="synonym">Graphiocladiella clavigera</name>
    <dbReference type="NCBI Taxonomy" id="655863"/>
    <lineage>
        <taxon>Eukaryota</taxon>
        <taxon>Fungi</taxon>
        <taxon>Dikarya</taxon>
        <taxon>Ascomycota</taxon>
        <taxon>Pezizomycotina</taxon>
        <taxon>Sordariomycetes</taxon>
        <taxon>Sordariomycetidae</taxon>
        <taxon>Ophiostomatales</taxon>
        <taxon>Ophiostomataceae</taxon>
        <taxon>Leptographium</taxon>
    </lineage>
</organism>
<keyword evidence="2" id="KW-1185">Reference proteome</keyword>
<dbReference type="EMBL" id="GL629735">
    <property type="protein sequence ID" value="EFX06102.1"/>
    <property type="molecule type" value="Genomic_DNA"/>
</dbReference>
<name>F0X9J8_GROCL</name>
<dbReference type="RefSeq" id="XP_014175584.1">
    <property type="nucleotide sequence ID" value="XM_014320109.1"/>
</dbReference>
<protein>
    <recommendedName>
        <fullName evidence="3">NACHT domain-containing protein</fullName>
    </recommendedName>
</protein>
<accession>F0X9J8</accession>
<dbReference type="InParanoid" id="F0X9J8"/>
<proteinExistence type="predicted"/>
<evidence type="ECO:0000313" key="1">
    <source>
        <dbReference type="EMBL" id="EFX06102.1"/>
    </source>
</evidence>
<gene>
    <name evidence="1" type="ORF">CMQ_4171</name>
</gene>
<dbReference type="AlphaFoldDB" id="F0X9J8"/>
<reference evidence="1 2" key="1">
    <citation type="journal article" date="2011" name="Proc. Natl. Acad. Sci. U.S.A.">
        <title>Genome and transcriptome analyses of the mountain pine beetle-fungal symbiont Grosmannia clavigera, a lodgepole pine pathogen.</title>
        <authorList>
            <person name="DiGuistini S."/>
            <person name="Wang Y."/>
            <person name="Liao N.Y."/>
            <person name="Taylor G."/>
            <person name="Tanguay P."/>
            <person name="Feau N."/>
            <person name="Henrissat B."/>
            <person name="Chan S.K."/>
            <person name="Hesse-Orce U."/>
            <person name="Alamouti S.M."/>
            <person name="Tsui C.K.M."/>
            <person name="Docking R.T."/>
            <person name="Levasseur A."/>
            <person name="Haridas S."/>
            <person name="Robertson G."/>
            <person name="Birol I."/>
            <person name="Holt R.A."/>
            <person name="Marra M.A."/>
            <person name="Hamelin R.C."/>
            <person name="Hirst M."/>
            <person name="Jones S.J.M."/>
            <person name="Bohlmann J."/>
            <person name="Breuil C."/>
        </authorList>
    </citation>
    <scope>NUCLEOTIDE SEQUENCE [LARGE SCALE GENOMIC DNA]</scope>
    <source>
        <strain evidence="2">kw1407 / UAMH 11150</strain>
    </source>
</reference>
<dbReference type="HOGENOM" id="CLU_1525309_0_0_1"/>
<evidence type="ECO:0000313" key="2">
    <source>
        <dbReference type="Proteomes" id="UP000007796"/>
    </source>
</evidence>
<evidence type="ECO:0008006" key="3">
    <source>
        <dbReference type="Google" id="ProtNLM"/>
    </source>
</evidence>
<dbReference type="GeneID" id="25977353"/>
<dbReference type="Proteomes" id="UP000007796">
    <property type="component" value="Unassembled WGS sequence"/>
</dbReference>
<sequence length="176" mass="19943">MEILDKSKLKNAGTTKRLVEAAKRKEKHDLDETRTTVLKWLNPVMATQDKYDARVEDNVDGSVEPEPSQSTLKTSLISLLRENPETILVLDGLDEFQTTDRKTFITRVISAPIPHARCIVLSRLSNDVVQSFAEAIPGELYERIHISPANTAEDMRKFSVREITHLSASDISLQRW</sequence>